<feature type="region of interest" description="Disordered" evidence="2">
    <location>
        <begin position="391"/>
        <end position="427"/>
    </location>
</feature>
<dbReference type="Pfam" id="PF00169">
    <property type="entry name" value="PH"/>
    <property type="match status" value="1"/>
</dbReference>
<dbReference type="InterPro" id="IPR050282">
    <property type="entry name" value="Cycloisomerase_2"/>
</dbReference>
<reference evidence="4 5" key="1">
    <citation type="journal article" date="2011" name="Proc. Natl. Acad. Sci. U.S.A.">
        <title>Niche of harmful alga Aureococcus anophagefferens revealed through ecogenomics.</title>
        <authorList>
            <person name="Gobler C.J."/>
            <person name="Berry D.L."/>
            <person name="Dyhrman S.T."/>
            <person name="Wilhelm S.W."/>
            <person name="Salamov A."/>
            <person name="Lobanov A.V."/>
            <person name="Zhang Y."/>
            <person name="Collier J.L."/>
            <person name="Wurch L.L."/>
            <person name="Kustka A.B."/>
            <person name="Dill B.D."/>
            <person name="Shah M."/>
            <person name="VerBerkmoes N.C."/>
            <person name="Kuo A."/>
            <person name="Terry A."/>
            <person name="Pangilinan J."/>
            <person name="Lindquist E.A."/>
            <person name="Lucas S."/>
            <person name="Paulsen I.T."/>
            <person name="Hattenrath-Lehmann T.K."/>
            <person name="Talmage S.C."/>
            <person name="Walker E.A."/>
            <person name="Koch F."/>
            <person name="Burson A.M."/>
            <person name="Marcoval M.A."/>
            <person name="Tang Y.Z."/>
            <person name="Lecleir G.R."/>
            <person name="Coyne K.J."/>
            <person name="Berg G.M."/>
            <person name="Bertrand E.M."/>
            <person name="Saito M.A."/>
            <person name="Gladyshev V.N."/>
            <person name="Grigoriev I.V."/>
        </authorList>
    </citation>
    <scope>NUCLEOTIDE SEQUENCE [LARGE SCALE GENOMIC DNA]</scope>
    <source>
        <strain evidence="5">CCMP 1984</strain>
    </source>
</reference>
<evidence type="ECO:0000313" key="4">
    <source>
        <dbReference type="EMBL" id="EGB02346.1"/>
    </source>
</evidence>
<organism evidence="5">
    <name type="scientific">Aureococcus anophagefferens</name>
    <name type="common">Harmful bloom alga</name>
    <dbReference type="NCBI Taxonomy" id="44056"/>
    <lineage>
        <taxon>Eukaryota</taxon>
        <taxon>Sar</taxon>
        <taxon>Stramenopiles</taxon>
        <taxon>Ochrophyta</taxon>
        <taxon>Pelagophyceae</taxon>
        <taxon>Pelagomonadales</taxon>
        <taxon>Pelagomonadaceae</taxon>
        <taxon>Aureococcus</taxon>
    </lineage>
</organism>
<dbReference type="SUPFAM" id="SSF50974">
    <property type="entry name" value="Nitrous oxide reductase, N-terminal domain"/>
    <property type="match status" value="1"/>
</dbReference>
<dbReference type="GO" id="GO:0017057">
    <property type="term" value="F:6-phosphogluconolactonase activity"/>
    <property type="evidence" value="ECO:0007669"/>
    <property type="project" value="TreeGrafter"/>
</dbReference>
<dbReference type="GeneID" id="20227147"/>
<feature type="non-terminal residue" evidence="4">
    <location>
        <position position="1"/>
    </location>
</feature>
<dbReference type="InterPro" id="IPR011993">
    <property type="entry name" value="PH-like_dom_sf"/>
</dbReference>
<feature type="domain" description="PH" evidence="3">
    <location>
        <begin position="190"/>
        <end position="288"/>
    </location>
</feature>
<protein>
    <recommendedName>
        <fullName evidence="3">PH domain-containing protein</fullName>
    </recommendedName>
</protein>
<name>F0YRB4_AURAN</name>
<evidence type="ECO:0000313" key="5">
    <source>
        <dbReference type="Proteomes" id="UP000002729"/>
    </source>
</evidence>
<dbReference type="InterPro" id="IPR019405">
    <property type="entry name" value="Lactonase_7-beta_prop"/>
</dbReference>
<feature type="region of interest" description="Disordered" evidence="2">
    <location>
        <begin position="139"/>
        <end position="159"/>
    </location>
</feature>
<dbReference type="InParanoid" id="F0YRB4"/>
<dbReference type="RefSeq" id="XP_009042955.1">
    <property type="nucleotide sequence ID" value="XM_009044707.1"/>
</dbReference>
<comment type="similarity">
    <text evidence="1">Belongs to the cycloisomerase 2 family.</text>
</comment>
<dbReference type="InterPro" id="IPR015943">
    <property type="entry name" value="WD40/YVTN_repeat-like_dom_sf"/>
</dbReference>
<proteinExistence type="inferred from homology"/>
<dbReference type="Gene3D" id="2.30.29.30">
    <property type="entry name" value="Pleckstrin-homology domain (PH domain)/Phosphotyrosine-binding domain (PTB)"/>
    <property type="match status" value="1"/>
</dbReference>
<dbReference type="PANTHER" id="PTHR30344:SF1">
    <property type="entry name" value="6-PHOSPHOGLUCONOLACTONASE"/>
    <property type="match status" value="1"/>
</dbReference>
<dbReference type="PANTHER" id="PTHR30344">
    <property type="entry name" value="6-PHOSPHOGLUCONOLACTONASE-RELATED"/>
    <property type="match status" value="1"/>
</dbReference>
<dbReference type="CDD" id="cd00821">
    <property type="entry name" value="PH"/>
    <property type="match status" value="1"/>
</dbReference>
<dbReference type="Gene3D" id="2.130.10.10">
    <property type="entry name" value="YVTN repeat-like/Quinoprotein amine dehydrogenase"/>
    <property type="match status" value="1"/>
</dbReference>
<dbReference type="InterPro" id="IPR011045">
    <property type="entry name" value="N2O_reductase_N"/>
</dbReference>
<feature type="compositionally biased region" description="Pro residues" evidence="2">
    <location>
        <begin position="414"/>
        <end position="425"/>
    </location>
</feature>
<evidence type="ECO:0000256" key="1">
    <source>
        <dbReference type="ARBA" id="ARBA00005564"/>
    </source>
</evidence>
<dbReference type="KEGG" id="aaf:AURANDRAFT_68968"/>
<dbReference type="OrthoDB" id="9972196at2759"/>
<dbReference type="SUPFAM" id="SSF50729">
    <property type="entry name" value="PH domain-like"/>
    <property type="match status" value="1"/>
</dbReference>
<keyword evidence="5" id="KW-1185">Reference proteome</keyword>
<dbReference type="PROSITE" id="PS50003">
    <property type="entry name" value="PH_DOMAIN"/>
    <property type="match status" value="1"/>
</dbReference>
<dbReference type="Pfam" id="PF10282">
    <property type="entry name" value="Lactonase"/>
    <property type="match status" value="1"/>
</dbReference>
<dbReference type="Proteomes" id="UP000002729">
    <property type="component" value="Unassembled WGS sequence"/>
</dbReference>
<dbReference type="EMBL" id="GL833605">
    <property type="protein sequence ID" value="EGB02346.1"/>
    <property type="molecule type" value="Genomic_DNA"/>
</dbReference>
<evidence type="ECO:0000256" key="2">
    <source>
        <dbReference type="SAM" id="MobiDB-lite"/>
    </source>
</evidence>
<accession>F0YRB4</accession>
<feature type="compositionally biased region" description="Basic and acidic residues" evidence="2">
    <location>
        <begin position="391"/>
        <end position="403"/>
    </location>
</feature>
<dbReference type="InterPro" id="IPR001849">
    <property type="entry name" value="PH_domain"/>
</dbReference>
<dbReference type="AlphaFoldDB" id="F0YRB4"/>
<gene>
    <name evidence="4" type="ORF">AURANDRAFT_68968</name>
</gene>
<dbReference type="SMART" id="SM00233">
    <property type="entry name" value="PH"/>
    <property type="match status" value="1"/>
</dbReference>
<sequence>LYVLCELSSVLRAFRVDGSGRALGDGAPFSSARALPDPCYPAGGGPPASPPSTCAALVVHPSGRFAFCSNRAVGVDGLVTRFDLDAAGAPDAAVHLSSGGLTPRELAFAGPSGELLLVANQDDNAITAYAVDADSGALSKRGATRQPAPPTSTMLKKERSGRGIVNKGKDLDRPSIAEETKNHVADSFHVIKKHGYLEKLSRGAMAGYQKRYFVLSGPYLKYYKTDQRKELLAAVDVRPVLLEVGSDARMKAKTLSLRLPHEDARFVLRAESPKDRDAWLRAIAEVQVEAKRDSSATWADSDSLKIVAGGAEGAKADALLAAARARGRADLESPRASEARASTFDGRHVSSLTAASVVPVASSCDTSLLTSVATAPAGRASAAEAAAAEPIDLRDSLSRERSYSAKTADGKAPPAAPATPPPAALGPPCLSFFGC</sequence>
<evidence type="ECO:0000259" key="3">
    <source>
        <dbReference type="PROSITE" id="PS50003"/>
    </source>
</evidence>